<dbReference type="SUPFAM" id="SSF159245">
    <property type="entry name" value="AttH-like"/>
    <property type="match status" value="1"/>
</dbReference>
<dbReference type="OrthoDB" id="9772627at2"/>
<dbReference type="AlphaFoldDB" id="A0A2T0BIN6"/>
<dbReference type="InterPro" id="IPR025893">
    <property type="entry name" value="Tocopherol_cyclase"/>
</dbReference>
<dbReference type="Pfam" id="PF14249">
    <property type="entry name" value="Tocopherol_cycl"/>
    <property type="match status" value="1"/>
</dbReference>
<protein>
    <recommendedName>
        <fullName evidence="3">Tocopherol cyclase</fullName>
    </recommendedName>
</protein>
<reference evidence="1 2" key="1">
    <citation type="submission" date="2018-03" db="EMBL/GenBank/DDBJ databases">
        <title>Genome sequence of Clostridium vincentii DSM 10228.</title>
        <authorList>
            <person name="Poehlein A."/>
            <person name="Daniel R."/>
        </authorList>
    </citation>
    <scope>NUCLEOTIDE SEQUENCE [LARGE SCALE GENOMIC DNA]</scope>
    <source>
        <strain evidence="1 2">DSM 10228</strain>
    </source>
</reference>
<evidence type="ECO:0008006" key="3">
    <source>
        <dbReference type="Google" id="ProtNLM"/>
    </source>
</evidence>
<dbReference type="Proteomes" id="UP000239471">
    <property type="component" value="Unassembled WGS sequence"/>
</dbReference>
<organism evidence="1 2">
    <name type="scientific">Clostridium vincentii</name>
    <dbReference type="NCBI Taxonomy" id="52704"/>
    <lineage>
        <taxon>Bacteria</taxon>
        <taxon>Bacillati</taxon>
        <taxon>Bacillota</taxon>
        <taxon>Clostridia</taxon>
        <taxon>Eubacteriales</taxon>
        <taxon>Clostridiaceae</taxon>
        <taxon>Clostridium</taxon>
    </lineage>
</organism>
<comment type="caution">
    <text evidence="1">The sequence shown here is derived from an EMBL/GenBank/DDBJ whole genome shotgun (WGS) entry which is preliminary data.</text>
</comment>
<gene>
    <name evidence="1" type="ORF">CLVI_06870</name>
</gene>
<dbReference type="EMBL" id="PVXQ01000005">
    <property type="protein sequence ID" value="PRR83740.1"/>
    <property type="molecule type" value="Genomic_DNA"/>
</dbReference>
<accession>A0A2T0BIN6</accession>
<name>A0A2T0BIN6_9CLOT</name>
<dbReference type="RefSeq" id="WP_106058721.1">
    <property type="nucleotide sequence ID" value="NZ_PVXQ01000005.1"/>
</dbReference>
<sequence>MLRKIKYPILFQGDLKKKHYFEGWYYKQISQDERRVISFIPGISLFDNDEHSFVQYIFVRMDENNNRITKTGYLRYPLEAFKFKDSPFSVQVGENIFSESMVSVKLLDDEINIEGTLELGDFTPIEKSILMPNIMGFFAYIPKMECYHGVISMNHSLGGILKINNEDVDFTKGNGYIEKDWGTSFPKEYMWIQCNNFKNKTASIFASIADIPFMKKAFRGFICNLSLDGKEYRFATYNNSKLKIDKITDKNVMLSLENSEAILKVEAILKEAGELIAPQKGKMQKVIKEELWGEVKIHLYNKQDYSIYEDVGSMAGIEIVGF</sequence>
<keyword evidence="2" id="KW-1185">Reference proteome</keyword>
<proteinExistence type="predicted"/>
<dbReference type="GO" id="GO:0009976">
    <property type="term" value="F:tocopherol cyclase activity"/>
    <property type="evidence" value="ECO:0007669"/>
    <property type="project" value="InterPro"/>
</dbReference>
<dbReference type="PANTHER" id="PTHR35309">
    <property type="match status" value="1"/>
</dbReference>
<dbReference type="PANTHER" id="PTHR35309:SF4">
    <property type="entry name" value="TOCOPHEROL CYCLASE"/>
    <property type="match status" value="1"/>
</dbReference>
<evidence type="ECO:0000313" key="1">
    <source>
        <dbReference type="EMBL" id="PRR83740.1"/>
    </source>
</evidence>
<evidence type="ECO:0000313" key="2">
    <source>
        <dbReference type="Proteomes" id="UP000239471"/>
    </source>
</evidence>